<dbReference type="AlphaFoldDB" id="A0A7I7Q7U9"/>
<evidence type="ECO:0000313" key="11">
    <source>
        <dbReference type="EMBL" id="BBY22162.1"/>
    </source>
</evidence>
<comment type="similarity">
    <text evidence="2 7">Belongs to the acyl-CoA dehydrogenase family.</text>
</comment>
<keyword evidence="5 7" id="KW-0560">Oxidoreductase</keyword>
<dbReference type="InterPro" id="IPR037069">
    <property type="entry name" value="AcylCoA_DH/ox_N_sf"/>
</dbReference>
<dbReference type="GO" id="GO:0050660">
    <property type="term" value="F:flavin adenine dinucleotide binding"/>
    <property type="evidence" value="ECO:0007669"/>
    <property type="project" value="InterPro"/>
</dbReference>
<gene>
    <name evidence="11" type="ORF">MSTO_23670</name>
</gene>
<dbReference type="Pfam" id="PF02771">
    <property type="entry name" value="Acyl-CoA_dh_N"/>
    <property type="match status" value="1"/>
</dbReference>
<dbReference type="EMBL" id="AP022587">
    <property type="protein sequence ID" value="BBY22162.1"/>
    <property type="molecule type" value="Genomic_DNA"/>
</dbReference>
<dbReference type="PANTHER" id="PTHR43292">
    <property type="entry name" value="ACYL-COA DEHYDROGENASE"/>
    <property type="match status" value="1"/>
</dbReference>
<keyword evidence="3 7" id="KW-0285">Flavoprotein</keyword>
<proteinExistence type="inferred from homology"/>
<evidence type="ECO:0000256" key="7">
    <source>
        <dbReference type="RuleBase" id="RU362125"/>
    </source>
</evidence>
<evidence type="ECO:0000313" key="12">
    <source>
        <dbReference type="Proteomes" id="UP000467130"/>
    </source>
</evidence>
<dbReference type="KEGG" id="msto:MSTO_23670"/>
<comment type="catalytic activity">
    <reaction evidence="6">
        <text>a 2,3-saturated acyl-CoA + A = a 2,3-dehydroacyl-CoA + AH2</text>
        <dbReference type="Rhea" id="RHEA:48608"/>
        <dbReference type="ChEBI" id="CHEBI:13193"/>
        <dbReference type="ChEBI" id="CHEBI:17499"/>
        <dbReference type="ChEBI" id="CHEBI:60015"/>
        <dbReference type="ChEBI" id="CHEBI:65111"/>
    </reaction>
</comment>
<evidence type="ECO:0000256" key="5">
    <source>
        <dbReference type="ARBA" id="ARBA00023002"/>
    </source>
</evidence>
<accession>A0A7I7Q7U9</accession>
<dbReference type="Gene3D" id="1.10.540.10">
    <property type="entry name" value="Acyl-CoA dehydrogenase/oxidase, N-terminal domain"/>
    <property type="match status" value="1"/>
</dbReference>
<dbReference type="InterPro" id="IPR013786">
    <property type="entry name" value="AcylCoA_DH/ox_N"/>
</dbReference>
<feature type="domain" description="Acyl-CoA dehydrogenase/oxidase N-terminal" evidence="10">
    <location>
        <begin position="11"/>
        <end position="118"/>
    </location>
</feature>
<reference evidence="11 12" key="1">
    <citation type="journal article" date="2019" name="Emerg. Microbes Infect.">
        <title>Comprehensive subspecies identification of 175 nontuberculous mycobacteria species based on 7547 genomic profiles.</title>
        <authorList>
            <person name="Matsumoto Y."/>
            <person name="Kinjo T."/>
            <person name="Motooka D."/>
            <person name="Nabeya D."/>
            <person name="Jung N."/>
            <person name="Uechi K."/>
            <person name="Horii T."/>
            <person name="Iida T."/>
            <person name="Fujita J."/>
            <person name="Nakamura S."/>
        </authorList>
    </citation>
    <scope>NUCLEOTIDE SEQUENCE [LARGE SCALE GENOMIC DNA]</scope>
    <source>
        <strain evidence="11 12">JCM 17783</strain>
    </source>
</reference>
<comment type="cofactor">
    <cofactor evidence="1 7">
        <name>FAD</name>
        <dbReference type="ChEBI" id="CHEBI:57692"/>
    </cofactor>
</comment>
<dbReference type="Pfam" id="PF02770">
    <property type="entry name" value="Acyl-CoA_dh_M"/>
    <property type="match status" value="1"/>
</dbReference>
<dbReference type="PANTHER" id="PTHR43292:SF3">
    <property type="entry name" value="ACYL-COA DEHYDROGENASE FADE29"/>
    <property type="match status" value="1"/>
</dbReference>
<dbReference type="GO" id="GO:0005886">
    <property type="term" value="C:plasma membrane"/>
    <property type="evidence" value="ECO:0007669"/>
    <property type="project" value="TreeGrafter"/>
</dbReference>
<dbReference type="InterPro" id="IPR046373">
    <property type="entry name" value="Acyl-CoA_Oxase/DH_mid-dom_sf"/>
</dbReference>
<dbReference type="InterPro" id="IPR009075">
    <property type="entry name" value="AcylCo_DH/oxidase_C"/>
</dbReference>
<feature type="domain" description="Acyl-CoA dehydrogenase/oxidase C-terminal" evidence="8">
    <location>
        <begin position="227"/>
        <end position="377"/>
    </location>
</feature>
<dbReference type="RefSeq" id="WP_232073663.1">
    <property type="nucleotide sequence ID" value="NZ_AP022587.1"/>
</dbReference>
<evidence type="ECO:0000256" key="3">
    <source>
        <dbReference type="ARBA" id="ARBA00022630"/>
    </source>
</evidence>
<dbReference type="Proteomes" id="UP000467130">
    <property type="component" value="Chromosome"/>
</dbReference>
<dbReference type="Gene3D" id="2.40.110.10">
    <property type="entry name" value="Butyryl-CoA Dehydrogenase, subunit A, domain 2"/>
    <property type="match status" value="1"/>
</dbReference>
<evidence type="ECO:0000259" key="8">
    <source>
        <dbReference type="Pfam" id="PF00441"/>
    </source>
</evidence>
<dbReference type="InterPro" id="IPR009100">
    <property type="entry name" value="AcylCoA_DH/oxidase_NM_dom_sf"/>
</dbReference>
<evidence type="ECO:0000256" key="2">
    <source>
        <dbReference type="ARBA" id="ARBA00009347"/>
    </source>
</evidence>
<evidence type="ECO:0000259" key="10">
    <source>
        <dbReference type="Pfam" id="PF02771"/>
    </source>
</evidence>
<evidence type="ECO:0000256" key="1">
    <source>
        <dbReference type="ARBA" id="ARBA00001974"/>
    </source>
</evidence>
<keyword evidence="12" id="KW-1185">Reference proteome</keyword>
<dbReference type="GO" id="GO:0016627">
    <property type="term" value="F:oxidoreductase activity, acting on the CH-CH group of donors"/>
    <property type="evidence" value="ECO:0007669"/>
    <property type="project" value="InterPro"/>
</dbReference>
<dbReference type="InterPro" id="IPR036250">
    <property type="entry name" value="AcylCo_DH-like_C"/>
</dbReference>
<keyword evidence="4 7" id="KW-0274">FAD</keyword>
<name>A0A7I7Q7U9_9MYCO</name>
<sequence length="384" mass="41405">MNFDFGPTSLEYKEQARSLLAEELMADRLDEVHRTGTFHHWDFHRALARRGWLAPGWPVEFGGRGLDPLDVLAFQEELADAGAPMYGAVTTMMIAGVIRELGTPDQKAQILPKALGGEILIVLGFTEPECGSDVAAAATRAVGEGDEWRINGQKMFTTNAHVADYVFLLARTDPNVPKHKGLTTFLVPLDQPGVTIQPVMTMSGERTNATFYDDVRVHDSARIGALNGGWETMTVALTLERTNATGGEHRRLVAAAERWAATARAADGGLLLDDPSVAARLARAATEARVTRLLGHRSVWLSAKGVLPGVEGSMAKLFSSESLVRMADDLAMLAPDGLRADDTGHGGQLDRAIRHAQPTTIYGGTSEIQRSIIAQRGLGLPRPA</sequence>
<dbReference type="Gene3D" id="1.20.140.10">
    <property type="entry name" value="Butyryl-CoA Dehydrogenase, subunit A, domain 3"/>
    <property type="match status" value="1"/>
</dbReference>
<dbReference type="SUPFAM" id="SSF47203">
    <property type="entry name" value="Acyl-CoA dehydrogenase C-terminal domain-like"/>
    <property type="match status" value="1"/>
</dbReference>
<dbReference type="SUPFAM" id="SSF56645">
    <property type="entry name" value="Acyl-CoA dehydrogenase NM domain-like"/>
    <property type="match status" value="1"/>
</dbReference>
<dbReference type="FunFam" id="2.40.110.10:FF:000002">
    <property type="entry name" value="Acyl-CoA dehydrogenase fadE12"/>
    <property type="match status" value="1"/>
</dbReference>
<dbReference type="InterPro" id="IPR052161">
    <property type="entry name" value="Mycobact_Acyl-CoA_DH"/>
</dbReference>
<evidence type="ECO:0000259" key="9">
    <source>
        <dbReference type="Pfam" id="PF02770"/>
    </source>
</evidence>
<dbReference type="InterPro" id="IPR006091">
    <property type="entry name" value="Acyl-CoA_Oxase/DH_mid-dom"/>
</dbReference>
<dbReference type="Pfam" id="PF00441">
    <property type="entry name" value="Acyl-CoA_dh_1"/>
    <property type="match status" value="1"/>
</dbReference>
<evidence type="ECO:0000256" key="6">
    <source>
        <dbReference type="ARBA" id="ARBA00052546"/>
    </source>
</evidence>
<organism evidence="11 12">
    <name type="scientific">Mycobacterium stomatepiae</name>
    <dbReference type="NCBI Taxonomy" id="470076"/>
    <lineage>
        <taxon>Bacteria</taxon>
        <taxon>Bacillati</taxon>
        <taxon>Actinomycetota</taxon>
        <taxon>Actinomycetes</taxon>
        <taxon>Mycobacteriales</taxon>
        <taxon>Mycobacteriaceae</taxon>
        <taxon>Mycobacterium</taxon>
        <taxon>Mycobacterium simiae complex</taxon>
    </lineage>
</organism>
<protein>
    <submittedName>
        <fullName evidence="11">Acyl-CoA dehydrogenase</fullName>
    </submittedName>
</protein>
<feature type="domain" description="Acyl-CoA oxidase/dehydrogenase middle" evidence="9">
    <location>
        <begin position="123"/>
        <end position="210"/>
    </location>
</feature>
<evidence type="ECO:0000256" key="4">
    <source>
        <dbReference type="ARBA" id="ARBA00022827"/>
    </source>
</evidence>